<dbReference type="Proteomes" id="UP001276659">
    <property type="component" value="Unassembled WGS sequence"/>
</dbReference>
<dbReference type="GO" id="GO:0006044">
    <property type="term" value="P:N-acetylglucosamine metabolic process"/>
    <property type="evidence" value="ECO:0007669"/>
    <property type="project" value="TreeGrafter"/>
</dbReference>
<keyword evidence="1" id="KW-0472">Membrane</keyword>
<evidence type="ECO:0000313" key="2">
    <source>
        <dbReference type="EMBL" id="KAK3166650.1"/>
    </source>
</evidence>
<keyword evidence="1" id="KW-0812">Transmembrane</keyword>
<dbReference type="AlphaFoldDB" id="A0AAD9YW35"/>
<evidence type="ECO:0000313" key="3">
    <source>
        <dbReference type="Proteomes" id="UP001276659"/>
    </source>
</evidence>
<dbReference type="InterPro" id="IPR006813">
    <property type="entry name" value="Glyco_trans_17"/>
</dbReference>
<comment type="caution">
    <text evidence="2">The sequence shown here is derived from an EMBL/GenBank/DDBJ whole genome shotgun (WGS) entry which is preliminary data.</text>
</comment>
<sequence>MFSRVARQRVSSVDPHMLEPFDLPKHQDSHAPRTMSLTYLRLKWLASFTVFGLLVWLLIARIFRSEEWHPSPPYAGPNQALIEDGAHGFLPLREARDYCQRRRWEPYATRDQRRKVYDLFLMNTELDFLEIRLNELDKEVDYFVILESPTTFQMNPKPLHLKDNLSQFKDFQHKIIHHVLDDSGAKRIPKDDTWEHERFTRYTNADSKISHRNALFDQVMLSLTGAQAPNQGDVLLVGDIDEIPRIGMHTLRANPTPGSHRNLSGETMFRELLVGILPPDAPKTCLISQP</sequence>
<dbReference type="EMBL" id="JASNWA010000011">
    <property type="protein sequence ID" value="KAK3166650.1"/>
    <property type="molecule type" value="Genomic_DNA"/>
</dbReference>
<feature type="transmembrane region" description="Helical" evidence="1">
    <location>
        <begin position="42"/>
        <end position="63"/>
    </location>
</feature>
<organism evidence="2 3">
    <name type="scientific">Lepraria neglecta</name>
    <dbReference type="NCBI Taxonomy" id="209136"/>
    <lineage>
        <taxon>Eukaryota</taxon>
        <taxon>Fungi</taxon>
        <taxon>Dikarya</taxon>
        <taxon>Ascomycota</taxon>
        <taxon>Pezizomycotina</taxon>
        <taxon>Lecanoromycetes</taxon>
        <taxon>OSLEUM clade</taxon>
        <taxon>Lecanoromycetidae</taxon>
        <taxon>Lecanorales</taxon>
        <taxon>Lecanorineae</taxon>
        <taxon>Stereocaulaceae</taxon>
        <taxon>Lepraria</taxon>
    </lineage>
</organism>
<accession>A0AAD9YW35</accession>
<dbReference type="GO" id="GO:0003830">
    <property type="term" value="F:beta-1,4-mannosylglycoprotein 4-beta-N-acetylglucosaminyltransferase activity"/>
    <property type="evidence" value="ECO:0007669"/>
    <property type="project" value="InterPro"/>
</dbReference>
<dbReference type="GO" id="GO:0016020">
    <property type="term" value="C:membrane"/>
    <property type="evidence" value="ECO:0007669"/>
    <property type="project" value="InterPro"/>
</dbReference>
<dbReference type="PANTHER" id="PTHR12224:SF0">
    <property type="entry name" value="BETA-1,4-MANNOSYL-GLYCOPROTEIN 4-BETA-N-ACETYLGLUCOSAMINYLTRANSFERASE"/>
    <property type="match status" value="1"/>
</dbReference>
<dbReference type="PANTHER" id="PTHR12224">
    <property type="entry name" value="BETA-1,4-MANNOSYL-GLYCOPROTEIN BETA-1,4-N-ACETYLGLUCOSAMINYL-TRANSFERASE"/>
    <property type="match status" value="1"/>
</dbReference>
<dbReference type="Pfam" id="PF04724">
    <property type="entry name" value="Glyco_transf_17"/>
    <property type="match status" value="1"/>
</dbReference>
<keyword evidence="1" id="KW-1133">Transmembrane helix</keyword>
<name>A0AAD9YW35_9LECA</name>
<protein>
    <submittedName>
        <fullName evidence="2">Uncharacterized protein</fullName>
    </submittedName>
</protein>
<gene>
    <name evidence="2" type="ORF">OEA41_009775</name>
</gene>
<proteinExistence type="predicted"/>
<evidence type="ECO:0000256" key="1">
    <source>
        <dbReference type="SAM" id="Phobius"/>
    </source>
</evidence>
<reference evidence="2" key="1">
    <citation type="submission" date="2022-11" db="EMBL/GenBank/DDBJ databases">
        <title>Chromosomal genome sequence assembly and mating type (MAT) locus characterization of the leprose asexual lichenized fungus Lepraria neglecta (Nyl.) Erichsen.</title>
        <authorList>
            <person name="Allen J.L."/>
            <person name="Pfeffer B."/>
        </authorList>
    </citation>
    <scope>NUCLEOTIDE SEQUENCE</scope>
    <source>
        <strain evidence="2">Allen 5258</strain>
    </source>
</reference>
<keyword evidence="3" id="KW-1185">Reference proteome</keyword>